<protein>
    <submittedName>
        <fullName evidence="1">Uncharacterized protein</fullName>
    </submittedName>
</protein>
<accession>A0A5C5XPX4</accession>
<gene>
    <name evidence="1" type="ORF">CA85_31390</name>
</gene>
<evidence type="ECO:0000313" key="2">
    <source>
        <dbReference type="Proteomes" id="UP000318053"/>
    </source>
</evidence>
<comment type="caution">
    <text evidence="1">The sequence shown here is derived from an EMBL/GenBank/DDBJ whole genome shotgun (WGS) entry which is preliminary data.</text>
</comment>
<dbReference type="EMBL" id="SJPK01000007">
    <property type="protein sequence ID" value="TWT65227.1"/>
    <property type="molecule type" value="Genomic_DNA"/>
</dbReference>
<reference evidence="1 2" key="1">
    <citation type="submission" date="2019-02" db="EMBL/GenBank/DDBJ databases">
        <title>Deep-cultivation of Planctomycetes and their phenomic and genomic characterization uncovers novel biology.</title>
        <authorList>
            <person name="Wiegand S."/>
            <person name="Jogler M."/>
            <person name="Boedeker C."/>
            <person name="Pinto D."/>
            <person name="Vollmers J."/>
            <person name="Rivas-Marin E."/>
            <person name="Kohn T."/>
            <person name="Peeters S.H."/>
            <person name="Heuer A."/>
            <person name="Rast P."/>
            <person name="Oberbeckmann S."/>
            <person name="Bunk B."/>
            <person name="Jeske O."/>
            <person name="Meyerdierks A."/>
            <person name="Storesund J.E."/>
            <person name="Kallscheuer N."/>
            <person name="Luecker S."/>
            <person name="Lage O.M."/>
            <person name="Pohl T."/>
            <person name="Merkel B.J."/>
            <person name="Hornburger P."/>
            <person name="Mueller R.-W."/>
            <person name="Bruemmer F."/>
            <person name="Labrenz M."/>
            <person name="Spormann A.M."/>
            <person name="Op Den Camp H."/>
            <person name="Overmann J."/>
            <person name="Amann R."/>
            <person name="Jetten M.S.M."/>
            <person name="Mascher T."/>
            <person name="Medema M.H."/>
            <person name="Devos D.P."/>
            <person name="Kaster A.-K."/>
            <person name="Ovreas L."/>
            <person name="Rohde M."/>
            <person name="Galperin M.Y."/>
            <person name="Jogler C."/>
        </authorList>
    </citation>
    <scope>NUCLEOTIDE SEQUENCE [LARGE SCALE GENOMIC DNA]</scope>
    <source>
        <strain evidence="1 2">CA85</strain>
    </source>
</reference>
<keyword evidence="2" id="KW-1185">Reference proteome</keyword>
<dbReference type="AlphaFoldDB" id="A0A5C5XPX4"/>
<dbReference type="Proteomes" id="UP000318053">
    <property type="component" value="Unassembled WGS sequence"/>
</dbReference>
<evidence type="ECO:0000313" key="1">
    <source>
        <dbReference type="EMBL" id="TWT65227.1"/>
    </source>
</evidence>
<organism evidence="1 2">
    <name type="scientific">Allorhodopirellula solitaria</name>
    <dbReference type="NCBI Taxonomy" id="2527987"/>
    <lineage>
        <taxon>Bacteria</taxon>
        <taxon>Pseudomonadati</taxon>
        <taxon>Planctomycetota</taxon>
        <taxon>Planctomycetia</taxon>
        <taxon>Pirellulales</taxon>
        <taxon>Pirellulaceae</taxon>
        <taxon>Allorhodopirellula</taxon>
    </lineage>
</organism>
<sequence length="41" mass="4397">MAPVVAFQDVSEGHLLTTQNTAFSSLTHRVTNLAMPQTGPK</sequence>
<name>A0A5C5XPX4_9BACT</name>
<proteinExistence type="predicted"/>